<proteinExistence type="inferred from homology"/>
<name>A0A1L3GKI5_9BACT</name>
<dbReference type="CDD" id="cd13540">
    <property type="entry name" value="PBP2_ModA_WtpA"/>
    <property type="match status" value="1"/>
</dbReference>
<reference evidence="2 3" key="1">
    <citation type="journal article" date="2017" name="Genome Announc.">
        <title>Complete Genome Sequences of Two Acetylene-Fermenting Pelobacter acetylenicus Strains.</title>
        <authorList>
            <person name="Sutton J.M."/>
            <person name="Baesman S.M."/>
            <person name="Fierst J.L."/>
            <person name="Poret-Peterson A.T."/>
            <person name="Oremland R.S."/>
            <person name="Dunlap D.S."/>
            <person name="Akob D.M."/>
        </authorList>
    </citation>
    <scope>NUCLEOTIDE SEQUENCE [LARGE SCALE GENOMIC DNA]</scope>
    <source>
        <strain evidence="2 3">SFB93</strain>
    </source>
</reference>
<dbReference type="Gene3D" id="3.40.190.10">
    <property type="entry name" value="Periplasmic binding protein-like II"/>
    <property type="match status" value="2"/>
</dbReference>
<dbReference type="KEGG" id="pef:A7E78_00200"/>
<dbReference type="NCBIfam" id="NF003196">
    <property type="entry name" value="PRK04168.1"/>
    <property type="match status" value="1"/>
</dbReference>
<organism evidence="2 3">
    <name type="scientific">Syntrophotalea acetylenivorans</name>
    <dbReference type="NCBI Taxonomy" id="1842532"/>
    <lineage>
        <taxon>Bacteria</taxon>
        <taxon>Pseudomonadati</taxon>
        <taxon>Thermodesulfobacteriota</taxon>
        <taxon>Desulfuromonadia</taxon>
        <taxon>Desulfuromonadales</taxon>
        <taxon>Syntrophotaleaceae</taxon>
        <taxon>Syntrophotalea</taxon>
    </lineage>
</organism>
<dbReference type="STRING" id="1842532.A7E78_00200"/>
<keyword evidence="3" id="KW-1185">Reference proteome</keyword>
<gene>
    <name evidence="2" type="ORF">A7E78_00200</name>
</gene>
<accession>A0A1L3GKI5</accession>
<dbReference type="PANTHER" id="PTHR30632:SF16">
    <property type="entry name" value="MOLYBDATE_TUNGSTATE-BINDING PROTEIN WTPA"/>
    <property type="match status" value="1"/>
</dbReference>
<protein>
    <submittedName>
        <fullName evidence="2">Molybdate ABC transporter substrate-binding protein</fullName>
    </submittedName>
</protein>
<dbReference type="Pfam" id="PF13531">
    <property type="entry name" value="SBP_bac_11"/>
    <property type="match status" value="1"/>
</dbReference>
<dbReference type="Proteomes" id="UP000182517">
    <property type="component" value="Chromosome"/>
</dbReference>
<dbReference type="GO" id="GO:0030973">
    <property type="term" value="F:molybdate ion binding"/>
    <property type="evidence" value="ECO:0007669"/>
    <property type="project" value="TreeGrafter"/>
</dbReference>
<dbReference type="OrthoDB" id="9785015at2"/>
<comment type="similarity">
    <text evidence="1">Belongs to the bacterial solute-binding protein 1 family. WtpA subfamily.</text>
</comment>
<dbReference type="InterPro" id="IPR050682">
    <property type="entry name" value="ModA/WtpA"/>
</dbReference>
<dbReference type="AlphaFoldDB" id="A0A1L3GKI5"/>
<dbReference type="RefSeq" id="WP_072282381.1">
    <property type="nucleotide sequence ID" value="NZ_CP015519.1"/>
</dbReference>
<dbReference type="SUPFAM" id="SSF53850">
    <property type="entry name" value="Periplasmic binding protein-like II"/>
    <property type="match status" value="1"/>
</dbReference>
<evidence type="ECO:0000313" key="3">
    <source>
        <dbReference type="Proteomes" id="UP000182517"/>
    </source>
</evidence>
<dbReference type="GO" id="GO:0015689">
    <property type="term" value="P:molybdate ion transport"/>
    <property type="evidence" value="ECO:0007669"/>
    <property type="project" value="TreeGrafter"/>
</dbReference>
<dbReference type="EMBL" id="CP015519">
    <property type="protein sequence ID" value="APG26421.1"/>
    <property type="molecule type" value="Genomic_DNA"/>
</dbReference>
<sequence length="328" mass="36079">MKKLLGVLLVLALGVFSYSFLLADNDQPKPAGKLVVFHAGSLSVPFAAIEKQFEAKYPQVDVLRESGGSTKMARLISEVGKAADIMASADYNVIDKSLIPDHAALNIRFATNQLVLCYTDKSKFANEVSADNWTEILQRPEVVWGHSAPDLDPCGYRSLMVLQLAEKYLKQPGLYEKIIANRPLKNVLPKAKQLVALLKNGEMDYAWEYRSVAVQHGLKYVTLPDEINLGNYLHNDFYKQATVEVSGKKPGTTLTRVGKSITYGVTIVDAAPNKPAAEAFLAFMLDPEGGLKVLEEMGQPPFVPARVPTKEMHALLPASLKPLVEIKQ</sequence>
<evidence type="ECO:0000313" key="2">
    <source>
        <dbReference type="EMBL" id="APG26421.1"/>
    </source>
</evidence>
<evidence type="ECO:0000256" key="1">
    <source>
        <dbReference type="ARBA" id="ARBA00009438"/>
    </source>
</evidence>
<dbReference type="PANTHER" id="PTHR30632">
    <property type="entry name" value="MOLYBDATE-BINDING PERIPLASMIC PROTEIN"/>
    <property type="match status" value="1"/>
</dbReference>